<gene>
    <name evidence="8" type="ORF">ODALV1_LOCUS15457</name>
</gene>
<evidence type="ECO:0000313" key="9">
    <source>
        <dbReference type="Proteomes" id="UP001642540"/>
    </source>
</evidence>
<sequence length="879" mass="102085">MFGLAQESSSNLYRNCFSSLMPHLNTNWEQYILYYYKTAEAVNYQVGPDQSMLARFVSIDNDTITGLSRGTYHYSNPFNIVIRPIVYGKPWYSVREPILQFSEVLVPSKTMFLFIWAKTRQVISAVNEIVARWSPELKVFSALKIILTLPSDFQCKPSQTSVTPICAGYCSHTVQTEIQLSNLEQHFQQNSLHRFLFYNGNGRLINGLVVDLYGFIEKTPVNQQTVCLSRNLRLKDQCRTDVMSMLTFAKMHNFTVNFHKFGPENVPKLHLGSYFTGPDLLSSSTIFPNYSRVPLSYILHLNFDNYDSKVVQYCSKLIHADDHFHPEFQVWHEPFTLGIWMPILPIVGFTVLHSFRFYHKGVYSILCELVSYLATVFGESVRARYFIISYCFGFLLDQIYSNGLTSIVSIALAPAGFKTVNQFIDNGYKIIFTKNMNVMSAENTYGEELKSLGLKVEQAFYFMENISFTEDMLRKMAEKDSRLGILQDTSLAKYFQAYASDYMNERTGVACICFTIDQTLNRDQYFWIMKTENQYWVKDTLAQLFASGLYFKWDEWSIWHSMVRNNLLNTSYLPGSDVIEINKFSVMVFIWGILMGFCYSDPTCSFSSEFWGDFCQLGRRQSPIDIPAEQFLTFIPFEIFLQSQFYSRDWFFIRNNGHTLSLDLLHGERHQDEHHRFYLFPVRNYPEEGMNSLRVYQLESAHFHWGRESSLGSEHCFQGRCFSMELHLVHYLEDYPNLRAAIDSGDPDAVAVLGIMLVASNYVGRSSVLAPILRHIPTVLEAGPEPGIRVHERLDFMPWLEPQNFLYQYEGSLTTPSPLECYEQVSWFLGGVPIEISEEDVKQFRRLRDENGEELRENWRPIQSLNLRDVYRYPSIAIE</sequence>
<keyword evidence="5" id="KW-0456">Lyase</keyword>
<evidence type="ECO:0000256" key="5">
    <source>
        <dbReference type="ARBA" id="ARBA00023239"/>
    </source>
</evidence>
<dbReference type="SUPFAM" id="SSF51069">
    <property type="entry name" value="Carbonic anhydrase"/>
    <property type="match status" value="1"/>
</dbReference>
<dbReference type="PANTHER" id="PTHR18952:SF265">
    <property type="entry name" value="CARBONIC ANHYDRASE"/>
    <property type="match status" value="1"/>
</dbReference>
<dbReference type="Pfam" id="PF00194">
    <property type="entry name" value="Carb_anhydrase"/>
    <property type="match status" value="1"/>
</dbReference>
<evidence type="ECO:0000259" key="7">
    <source>
        <dbReference type="PROSITE" id="PS51144"/>
    </source>
</evidence>
<evidence type="ECO:0000256" key="3">
    <source>
        <dbReference type="ARBA" id="ARBA00022723"/>
    </source>
</evidence>
<comment type="caution">
    <text evidence="8">The sequence shown here is derived from an EMBL/GenBank/DDBJ whole genome shotgun (WGS) entry which is preliminary data.</text>
</comment>
<dbReference type="SMART" id="SM01057">
    <property type="entry name" value="Carb_anhydrase"/>
    <property type="match status" value="1"/>
</dbReference>
<dbReference type="InterPro" id="IPR023561">
    <property type="entry name" value="Carbonic_anhydrase_a-class"/>
</dbReference>
<keyword evidence="3" id="KW-0479">Metal-binding</keyword>
<keyword evidence="9" id="KW-1185">Reference proteome</keyword>
<protein>
    <recommendedName>
        <fullName evidence="2">carbonic anhydrase</fullName>
        <ecNumber evidence="2">4.2.1.1</ecNumber>
    </recommendedName>
</protein>
<reference evidence="8 9" key="1">
    <citation type="submission" date="2024-08" db="EMBL/GenBank/DDBJ databases">
        <authorList>
            <person name="Cucini C."/>
            <person name="Frati F."/>
        </authorList>
    </citation>
    <scope>NUCLEOTIDE SEQUENCE [LARGE SCALE GENOMIC DNA]</scope>
</reference>
<evidence type="ECO:0000256" key="2">
    <source>
        <dbReference type="ARBA" id="ARBA00012925"/>
    </source>
</evidence>
<evidence type="ECO:0000313" key="8">
    <source>
        <dbReference type="EMBL" id="CAL8112032.1"/>
    </source>
</evidence>
<dbReference type="PROSITE" id="PS51144">
    <property type="entry name" value="ALPHA_CA_2"/>
    <property type="match status" value="1"/>
</dbReference>
<dbReference type="PANTHER" id="PTHR18952">
    <property type="entry name" value="CARBONIC ANHYDRASE"/>
    <property type="match status" value="1"/>
</dbReference>
<evidence type="ECO:0000256" key="1">
    <source>
        <dbReference type="ARBA" id="ARBA00010718"/>
    </source>
</evidence>
<dbReference type="Proteomes" id="UP001642540">
    <property type="component" value="Unassembled WGS sequence"/>
</dbReference>
<dbReference type="CDD" id="cd00326">
    <property type="entry name" value="alpha_CA"/>
    <property type="match status" value="1"/>
</dbReference>
<organism evidence="8 9">
    <name type="scientific">Orchesella dallaii</name>
    <dbReference type="NCBI Taxonomy" id="48710"/>
    <lineage>
        <taxon>Eukaryota</taxon>
        <taxon>Metazoa</taxon>
        <taxon>Ecdysozoa</taxon>
        <taxon>Arthropoda</taxon>
        <taxon>Hexapoda</taxon>
        <taxon>Collembola</taxon>
        <taxon>Entomobryomorpha</taxon>
        <taxon>Entomobryoidea</taxon>
        <taxon>Orchesellidae</taxon>
        <taxon>Orchesellinae</taxon>
        <taxon>Orchesella</taxon>
    </lineage>
</organism>
<dbReference type="InterPro" id="IPR001148">
    <property type="entry name" value="CA_dom"/>
</dbReference>
<dbReference type="EC" id="4.2.1.1" evidence="2"/>
<keyword evidence="4" id="KW-0862">Zinc</keyword>
<accession>A0ABP1QZB1</accession>
<proteinExistence type="inferred from homology"/>
<comment type="similarity">
    <text evidence="1">Belongs to the alpha-carbonic anhydrase family.</text>
</comment>
<evidence type="ECO:0000256" key="4">
    <source>
        <dbReference type="ARBA" id="ARBA00022833"/>
    </source>
</evidence>
<evidence type="ECO:0000256" key="6">
    <source>
        <dbReference type="ARBA" id="ARBA00048348"/>
    </source>
</evidence>
<dbReference type="EMBL" id="CAXLJM020000047">
    <property type="protein sequence ID" value="CAL8112032.1"/>
    <property type="molecule type" value="Genomic_DNA"/>
</dbReference>
<dbReference type="InterPro" id="IPR036398">
    <property type="entry name" value="CA_dom_sf"/>
</dbReference>
<feature type="domain" description="Alpha-carbonic anhydrase" evidence="7">
    <location>
        <begin position="595"/>
        <end position="874"/>
    </location>
</feature>
<name>A0ABP1QZB1_9HEXA</name>
<comment type="catalytic activity">
    <reaction evidence="6">
        <text>hydrogencarbonate + H(+) = CO2 + H2O</text>
        <dbReference type="Rhea" id="RHEA:10748"/>
        <dbReference type="ChEBI" id="CHEBI:15377"/>
        <dbReference type="ChEBI" id="CHEBI:15378"/>
        <dbReference type="ChEBI" id="CHEBI:16526"/>
        <dbReference type="ChEBI" id="CHEBI:17544"/>
        <dbReference type="EC" id="4.2.1.1"/>
    </reaction>
</comment>
<dbReference type="Gene3D" id="3.10.200.10">
    <property type="entry name" value="Alpha carbonic anhydrase"/>
    <property type="match status" value="1"/>
</dbReference>